<feature type="region of interest" description="Disordered" evidence="1">
    <location>
        <begin position="393"/>
        <end position="459"/>
    </location>
</feature>
<feature type="compositionally biased region" description="Pro residues" evidence="1">
    <location>
        <begin position="286"/>
        <end position="298"/>
    </location>
</feature>
<evidence type="ECO:0000313" key="3">
    <source>
        <dbReference type="Proteomes" id="UP001595764"/>
    </source>
</evidence>
<feature type="compositionally biased region" description="Gly residues" evidence="1">
    <location>
        <begin position="340"/>
        <end position="358"/>
    </location>
</feature>
<keyword evidence="3" id="KW-1185">Reference proteome</keyword>
<gene>
    <name evidence="2" type="ORF">ACFORO_00685</name>
</gene>
<feature type="compositionally biased region" description="Low complexity" evidence="1">
    <location>
        <begin position="306"/>
        <end position="327"/>
    </location>
</feature>
<feature type="region of interest" description="Disordered" evidence="1">
    <location>
        <begin position="219"/>
        <end position="358"/>
    </location>
</feature>
<dbReference type="Gene3D" id="1.20.1260.20">
    <property type="entry name" value="PPE superfamily"/>
    <property type="match status" value="1"/>
</dbReference>
<feature type="compositionally biased region" description="Polar residues" evidence="1">
    <location>
        <begin position="222"/>
        <end position="231"/>
    </location>
</feature>
<reference evidence="3" key="1">
    <citation type="journal article" date="2019" name="Int. J. Syst. Evol. Microbiol.">
        <title>The Global Catalogue of Microorganisms (GCM) 10K type strain sequencing project: providing services to taxonomists for standard genome sequencing and annotation.</title>
        <authorList>
            <consortium name="The Broad Institute Genomics Platform"/>
            <consortium name="The Broad Institute Genome Sequencing Center for Infectious Disease"/>
            <person name="Wu L."/>
            <person name="Ma J."/>
        </authorList>
    </citation>
    <scope>NUCLEOTIDE SEQUENCE [LARGE SCALE GENOMIC DNA]</scope>
    <source>
        <strain evidence="3">CGMCC 4.7682</strain>
    </source>
</reference>
<protein>
    <recommendedName>
        <fullName evidence="4">Glycine zipper domain-containing protein</fullName>
    </recommendedName>
</protein>
<organism evidence="2 3">
    <name type="scientific">Amycolatopsis halotolerans</name>
    <dbReference type="NCBI Taxonomy" id="330083"/>
    <lineage>
        <taxon>Bacteria</taxon>
        <taxon>Bacillati</taxon>
        <taxon>Actinomycetota</taxon>
        <taxon>Actinomycetes</taxon>
        <taxon>Pseudonocardiales</taxon>
        <taxon>Pseudonocardiaceae</taxon>
        <taxon>Amycolatopsis</taxon>
    </lineage>
</organism>
<dbReference type="InterPro" id="IPR038332">
    <property type="entry name" value="PPE_sf"/>
</dbReference>
<dbReference type="PRINTS" id="PR01228">
    <property type="entry name" value="EGGSHELL"/>
</dbReference>
<proteinExistence type="predicted"/>
<dbReference type="EMBL" id="JBHRWI010000001">
    <property type="protein sequence ID" value="MFC3508663.1"/>
    <property type="molecule type" value="Genomic_DNA"/>
</dbReference>
<accession>A0ABV7Q8Q0</accession>
<evidence type="ECO:0008006" key="4">
    <source>
        <dbReference type="Google" id="ProtNLM"/>
    </source>
</evidence>
<dbReference type="Proteomes" id="UP001595764">
    <property type="component" value="Unassembled WGS sequence"/>
</dbReference>
<name>A0ABV7Q8Q0_9PSEU</name>
<dbReference type="RefSeq" id="WP_377872827.1">
    <property type="nucleotide sequence ID" value="NZ_JBHMAY010000042.1"/>
</dbReference>
<feature type="compositionally biased region" description="Gly residues" evidence="1">
    <location>
        <begin position="234"/>
        <end position="264"/>
    </location>
</feature>
<evidence type="ECO:0000256" key="1">
    <source>
        <dbReference type="SAM" id="MobiDB-lite"/>
    </source>
</evidence>
<feature type="compositionally biased region" description="Gly residues" evidence="1">
    <location>
        <begin position="393"/>
        <end position="424"/>
    </location>
</feature>
<evidence type="ECO:0000313" key="2">
    <source>
        <dbReference type="EMBL" id="MFC3508663.1"/>
    </source>
</evidence>
<comment type="caution">
    <text evidence="2">The sequence shown here is derived from an EMBL/GenBank/DDBJ whole genome shotgun (WGS) entry which is preliminary data.</text>
</comment>
<sequence>MGNEDNSTGSTLKNTAKGAVVGAAYGAVLGPEGAVVGGVVGGLVGAASSIFSGGPHAEHVQANVGGGSIDAYTIYDKISKGNTGSLDGGRGAADTLQKLHSGRSQQIDALNNKMNSAWQGNSAGAAQSGANALKIWHDDSANNLGKSQTFMTNQVDAFHDVHGKVQKLDQNPPEMKWYDHQPFSDKDDEIDKYNKDSQTNVQAYTAYYGSSSQNAGGMPQYNVWQGNNISDGGTDPGKYGGGPGTGPGGSGGFTGGPGGGGGGFTPPKTGTPKFTPPGGGNNTPPKYTPPKYTPPGGPGGPGGPGKFTPPGDGTTTSGWTPPTTDPSKFSPSTFGPSTFGPGGGGGFGPGGSGGGSGAGGAGFGPGGFGAAGFGPGGAGSGAMAGEAGGAGAGGMRGGGAAGGGAAGKAGASGMGGMGGGAKGGKGQEDEEHQTKYLLEEDGNDIFGSDQMTVPPVIGE</sequence>